<accession>A0A558AAT5</accession>
<reference evidence="1 2" key="1">
    <citation type="submission" date="2019-07" db="EMBL/GenBank/DDBJ databases">
        <title>New species of Amycolatopsis and Streptomyces.</title>
        <authorList>
            <person name="Duangmal K."/>
            <person name="Teo W.F.A."/>
            <person name="Lipun K."/>
        </authorList>
    </citation>
    <scope>NUCLEOTIDE SEQUENCE [LARGE SCALE GENOMIC DNA]</scope>
    <source>
        <strain evidence="1 2">JCM 30562</strain>
    </source>
</reference>
<dbReference type="Proteomes" id="UP000318578">
    <property type="component" value="Unassembled WGS sequence"/>
</dbReference>
<sequence>MAVETRYDLPCGRSLDRVWDHLDAPDEHELSCPHCSTARESLRALREATAELAGERIEPRRDLTDRIMSAVRAEVRRHGEMLPVRADEPGGLEVSEQAVAVVLRFAADEIDGVRARRCKVRVLDRDADGETLLSAELTVAVAYRDDMAELLASLHERLRAACAASVGLRLARLDVVVVDLYE</sequence>
<evidence type="ECO:0000313" key="1">
    <source>
        <dbReference type="EMBL" id="TVT21362.1"/>
    </source>
</evidence>
<dbReference type="AlphaFoldDB" id="A0A558AAT5"/>
<protein>
    <submittedName>
        <fullName evidence="1">Asp23/Gls24 family envelope stress response protein</fullName>
    </submittedName>
</protein>
<organism evidence="1 2">
    <name type="scientific">Amycolatopsis acidiphila</name>
    <dbReference type="NCBI Taxonomy" id="715473"/>
    <lineage>
        <taxon>Bacteria</taxon>
        <taxon>Bacillati</taxon>
        <taxon>Actinomycetota</taxon>
        <taxon>Actinomycetes</taxon>
        <taxon>Pseudonocardiales</taxon>
        <taxon>Pseudonocardiaceae</taxon>
        <taxon>Amycolatopsis</taxon>
    </lineage>
</organism>
<dbReference type="EMBL" id="VJZA01000027">
    <property type="protein sequence ID" value="TVT21362.1"/>
    <property type="molecule type" value="Genomic_DNA"/>
</dbReference>
<keyword evidence="2" id="KW-1185">Reference proteome</keyword>
<evidence type="ECO:0000313" key="2">
    <source>
        <dbReference type="Proteomes" id="UP000318578"/>
    </source>
</evidence>
<dbReference type="OrthoDB" id="3711227at2"/>
<comment type="caution">
    <text evidence="1">The sequence shown here is derived from an EMBL/GenBank/DDBJ whole genome shotgun (WGS) entry which is preliminary data.</text>
</comment>
<name>A0A558AAT5_9PSEU</name>
<gene>
    <name evidence="1" type="ORF">FNH06_17510</name>
</gene>
<proteinExistence type="predicted"/>
<dbReference type="RefSeq" id="WP_144639653.1">
    <property type="nucleotide sequence ID" value="NZ_BNAX01000005.1"/>
</dbReference>